<organism evidence="1 2">
    <name type="scientific">Hyalomma asiaticum</name>
    <name type="common">Tick</name>
    <dbReference type="NCBI Taxonomy" id="266040"/>
    <lineage>
        <taxon>Eukaryota</taxon>
        <taxon>Metazoa</taxon>
        <taxon>Ecdysozoa</taxon>
        <taxon>Arthropoda</taxon>
        <taxon>Chelicerata</taxon>
        <taxon>Arachnida</taxon>
        <taxon>Acari</taxon>
        <taxon>Parasitiformes</taxon>
        <taxon>Ixodida</taxon>
        <taxon>Ixodoidea</taxon>
        <taxon>Ixodidae</taxon>
        <taxon>Hyalomminae</taxon>
        <taxon>Hyalomma</taxon>
    </lineage>
</organism>
<name>A0ACB7TJY6_HYAAI</name>
<accession>A0ACB7TJY6</accession>
<evidence type="ECO:0000313" key="1">
    <source>
        <dbReference type="EMBL" id="KAH6946526.1"/>
    </source>
</evidence>
<comment type="caution">
    <text evidence="1">The sequence shown here is derived from an EMBL/GenBank/DDBJ whole genome shotgun (WGS) entry which is preliminary data.</text>
</comment>
<proteinExistence type="predicted"/>
<gene>
    <name evidence="1" type="ORF">HPB50_013789</name>
</gene>
<dbReference type="Proteomes" id="UP000821845">
    <property type="component" value="Chromosome 1"/>
</dbReference>
<evidence type="ECO:0000313" key="2">
    <source>
        <dbReference type="Proteomes" id="UP000821845"/>
    </source>
</evidence>
<keyword evidence="2" id="KW-1185">Reference proteome</keyword>
<dbReference type="EMBL" id="CM023481">
    <property type="protein sequence ID" value="KAH6946526.1"/>
    <property type="molecule type" value="Genomic_DNA"/>
</dbReference>
<reference evidence="1" key="1">
    <citation type="submission" date="2020-05" db="EMBL/GenBank/DDBJ databases">
        <title>Large-scale comparative analyses of tick genomes elucidate their genetic diversity and vector capacities.</title>
        <authorList>
            <person name="Jia N."/>
            <person name="Wang J."/>
            <person name="Shi W."/>
            <person name="Du L."/>
            <person name="Sun Y."/>
            <person name="Zhan W."/>
            <person name="Jiang J."/>
            <person name="Wang Q."/>
            <person name="Zhang B."/>
            <person name="Ji P."/>
            <person name="Sakyi L.B."/>
            <person name="Cui X."/>
            <person name="Yuan T."/>
            <person name="Jiang B."/>
            <person name="Yang W."/>
            <person name="Lam T.T.-Y."/>
            <person name="Chang Q."/>
            <person name="Ding S."/>
            <person name="Wang X."/>
            <person name="Zhu J."/>
            <person name="Ruan X."/>
            <person name="Zhao L."/>
            <person name="Wei J."/>
            <person name="Que T."/>
            <person name="Du C."/>
            <person name="Cheng J."/>
            <person name="Dai P."/>
            <person name="Han X."/>
            <person name="Huang E."/>
            <person name="Gao Y."/>
            <person name="Liu J."/>
            <person name="Shao H."/>
            <person name="Ye R."/>
            <person name="Li L."/>
            <person name="Wei W."/>
            <person name="Wang X."/>
            <person name="Wang C."/>
            <person name="Yang T."/>
            <person name="Huo Q."/>
            <person name="Li W."/>
            <person name="Guo W."/>
            <person name="Chen H."/>
            <person name="Zhou L."/>
            <person name="Ni X."/>
            <person name="Tian J."/>
            <person name="Zhou Y."/>
            <person name="Sheng Y."/>
            <person name="Liu T."/>
            <person name="Pan Y."/>
            <person name="Xia L."/>
            <person name="Li J."/>
            <person name="Zhao F."/>
            <person name="Cao W."/>
        </authorList>
    </citation>
    <scope>NUCLEOTIDE SEQUENCE</scope>
    <source>
        <strain evidence="1">Hyas-2018</strain>
    </source>
</reference>
<sequence>MCGGNDQLDARAVTTALDRIVKAKSICLKEAETSDVDAEQVAATLSGKFHNDLEDLRQCQAPTPRSLLVERGLERALVLNCPECVDDSHAKRSAALIAEKSMRILINHTKKVTDSQEKPSNYTQKPPRKLIGL</sequence>
<protein>
    <submittedName>
        <fullName evidence="1">Uncharacterized protein</fullName>
    </submittedName>
</protein>